<dbReference type="EMBL" id="BPVZ01000001">
    <property type="protein sequence ID" value="GKU86118.1"/>
    <property type="molecule type" value="Genomic_DNA"/>
</dbReference>
<dbReference type="SUPFAM" id="SSF52374">
    <property type="entry name" value="Nucleotidylyl transferase"/>
    <property type="match status" value="1"/>
</dbReference>
<keyword evidence="5" id="KW-0436">Ligase</keyword>
<dbReference type="InterPro" id="IPR014729">
    <property type="entry name" value="Rossmann-like_a/b/a_fold"/>
</dbReference>
<comment type="catalytic activity">
    <reaction evidence="11">
        <text>(R)-pantoate + beta-alanine + ATP = (R)-pantothenate + AMP + diphosphate + H(+)</text>
        <dbReference type="Rhea" id="RHEA:10912"/>
        <dbReference type="ChEBI" id="CHEBI:15378"/>
        <dbReference type="ChEBI" id="CHEBI:15980"/>
        <dbReference type="ChEBI" id="CHEBI:29032"/>
        <dbReference type="ChEBI" id="CHEBI:30616"/>
        <dbReference type="ChEBI" id="CHEBI:33019"/>
        <dbReference type="ChEBI" id="CHEBI:57966"/>
        <dbReference type="ChEBI" id="CHEBI:456215"/>
        <dbReference type="EC" id="6.3.2.1"/>
    </reaction>
</comment>
<dbReference type="InterPro" id="IPR003721">
    <property type="entry name" value="Pantoate_ligase"/>
</dbReference>
<dbReference type="InterPro" id="IPR042176">
    <property type="entry name" value="Pantoate_ligase_C"/>
</dbReference>
<evidence type="ECO:0000313" key="12">
    <source>
        <dbReference type="EMBL" id="GKU86118.1"/>
    </source>
</evidence>
<evidence type="ECO:0000256" key="3">
    <source>
        <dbReference type="ARBA" id="ARBA00012219"/>
    </source>
</evidence>
<evidence type="ECO:0000313" key="13">
    <source>
        <dbReference type="Proteomes" id="UP001054252"/>
    </source>
</evidence>
<dbReference type="GO" id="GO:0005829">
    <property type="term" value="C:cytosol"/>
    <property type="evidence" value="ECO:0007669"/>
    <property type="project" value="TreeGrafter"/>
</dbReference>
<dbReference type="AlphaFoldDB" id="A0AAV5HBB8"/>
<gene>
    <name evidence="12" type="ORF">SLEP1_g686</name>
</gene>
<proteinExistence type="inferred from homology"/>
<dbReference type="GO" id="GO:0004592">
    <property type="term" value="F:pantoate-beta-alanine ligase activity"/>
    <property type="evidence" value="ECO:0007669"/>
    <property type="project" value="UniProtKB-EC"/>
</dbReference>
<evidence type="ECO:0000256" key="9">
    <source>
        <dbReference type="ARBA" id="ARBA00029902"/>
    </source>
</evidence>
<keyword evidence="6" id="KW-0566">Pantothenate biosynthesis</keyword>
<dbReference type="PANTHER" id="PTHR21299">
    <property type="entry name" value="CYTIDYLATE KINASE/PANTOATE-BETA-ALANINE LIGASE"/>
    <property type="match status" value="1"/>
</dbReference>
<organism evidence="12 13">
    <name type="scientific">Rubroshorea leprosula</name>
    <dbReference type="NCBI Taxonomy" id="152421"/>
    <lineage>
        <taxon>Eukaryota</taxon>
        <taxon>Viridiplantae</taxon>
        <taxon>Streptophyta</taxon>
        <taxon>Embryophyta</taxon>
        <taxon>Tracheophyta</taxon>
        <taxon>Spermatophyta</taxon>
        <taxon>Magnoliopsida</taxon>
        <taxon>eudicotyledons</taxon>
        <taxon>Gunneridae</taxon>
        <taxon>Pentapetalae</taxon>
        <taxon>rosids</taxon>
        <taxon>malvids</taxon>
        <taxon>Malvales</taxon>
        <taxon>Dipterocarpaceae</taxon>
        <taxon>Rubroshorea</taxon>
    </lineage>
</organism>
<evidence type="ECO:0000256" key="4">
    <source>
        <dbReference type="ARBA" id="ARBA00015647"/>
    </source>
</evidence>
<comment type="caution">
    <text evidence="12">The sequence shown here is derived from an EMBL/GenBank/DDBJ whole genome shotgun (WGS) entry which is preliminary data.</text>
</comment>
<keyword evidence="7" id="KW-0547">Nucleotide-binding</keyword>
<dbReference type="EC" id="6.3.2.1" evidence="3"/>
<dbReference type="GO" id="GO:0015940">
    <property type="term" value="P:pantothenate biosynthetic process"/>
    <property type="evidence" value="ECO:0007669"/>
    <property type="project" value="UniProtKB-KW"/>
</dbReference>
<name>A0AAV5HBB8_9ROSI</name>
<evidence type="ECO:0000256" key="7">
    <source>
        <dbReference type="ARBA" id="ARBA00022741"/>
    </source>
</evidence>
<evidence type="ECO:0000256" key="11">
    <source>
        <dbReference type="ARBA" id="ARBA00048258"/>
    </source>
</evidence>
<dbReference type="Pfam" id="PF02569">
    <property type="entry name" value="Pantoate_ligase"/>
    <property type="match status" value="1"/>
</dbReference>
<dbReference type="GO" id="GO:0005524">
    <property type="term" value="F:ATP binding"/>
    <property type="evidence" value="ECO:0007669"/>
    <property type="project" value="UniProtKB-KW"/>
</dbReference>
<dbReference type="Gene3D" id="3.40.50.620">
    <property type="entry name" value="HUPs"/>
    <property type="match status" value="1"/>
</dbReference>
<accession>A0AAV5HBB8</accession>
<sequence length="396" mass="44748">MEEGSGQRKEELFHVIHKVPQGDTPYVKAKHAQLVQKDPEAAIVWFWKAINAGDRVDSALKDMAVVMKQLDRTEEAIEAIKSFRGRCSKKAQDSLDNVLIDLYKGSTSVYPYVKISHVTREDDRAGATMGYLHEGHLSLVEEAHKHAEVIVVSVYVNPGPFSPSEDLSTYPSDFHGDILNLKSAPGGVDAVFAPKNLYDYRENKKSEIMLIWKIRILTRKGWFHVWRRGEWGTKQGLELRDWREDILCGKNRPVFFRGVATIVTKLFNIVEPDVAVFGKKDYHQWRIIQRMVRDPDFGTEIVGSDIVRDSDGLALSSRNVHLSPEEREKALSINRSLLRAKSDAKIGLVNCKELTDAVIVKQGSLEAVEGIKNPVVFCIAAWFGKVRLIDNIEISI</sequence>
<dbReference type="Gene3D" id="3.30.1300.10">
    <property type="entry name" value="Pantoate-beta-alanine ligase, C-terminal domain"/>
    <property type="match status" value="2"/>
</dbReference>
<comment type="pathway">
    <text evidence="1">Cofactor biosynthesis; (R)-pantothenate biosynthesis; (R)-pantothenate from (R)-pantoate and beta-alanine: step 1/1.</text>
</comment>
<evidence type="ECO:0000256" key="1">
    <source>
        <dbReference type="ARBA" id="ARBA00004990"/>
    </source>
</evidence>
<dbReference type="Proteomes" id="UP001054252">
    <property type="component" value="Unassembled WGS sequence"/>
</dbReference>
<evidence type="ECO:0000256" key="6">
    <source>
        <dbReference type="ARBA" id="ARBA00022655"/>
    </source>
</evidence>
<keyword evidence="13" id="KW-1185">Reference proteome</keyword>
<evidence type="ECO:0000256" key="8">
    <source>
        <dbReference type="ARBA" id="ARBA00022840"/>
    </source>
</evidence>
<evidence type="ECO:0000256" key="2">
    <source>
        <dbReference type="ARBA" id="ARBA00009256"/>
    </source>
</evidence>
<dbReference type="HAMAP" id="MF_00158">
    <property type="entry name" value="PanC"/>
    <property type="match status" value="1"/>
</dbReference>
<keyword evidence="8" id="KW-0067">ATP-binding</keyword>
<evidence type="ECO:0000256" key="10">
    <source>
        <dbReference type="ARBA" id="ARBA00032806"/>
    </source>
</evidence>
<dbReference type="PANTHER" id="PTHR21299:SF1">
    <property type="entry name" value="PANTOATE--BETA-ALANINE LIGASE"/>
    <property type="match status" value="1"/>
</dbReference>
<evidence type="ECO:0000256" key="5">
    <source>
        <dbReference type="ARBA" id="ARBA00022598"/>
    </source>
</evidence>
<protein>
    <recommendedName>
        <fullName evidence="4">Pantoate--beta-alanine ligase</fullName>
        <ecNumber evidence="3">6.3.2.1</ecNumber>
    </recommendedName>
    <alternativeName>
        <fullName evidence="10">Pantoate-activating enzyme</fullName>
    </alternativeName>
    <alternativeName>
        <fullName evidence="9">Pantothenate synthetase</fullName>
    </alternativeName>
</protein>
<reference evidence="12 13" key="1">
    <citation type="journal article" date="2021" name="Commun. Biol.">
        <title>The genome of Shorea leprosula (Dipterocarpaceae) highlights the ecological relevance of drought in aseasonal tropical rainforests.</title>
        <authorList>
            <person name="Ng K.K.S."/>
            <person name="Kobayashi M.J."/>
            <person name="Fawcett J.A."/>
            <person name="Hatakeyama M."/>
            <person name="Paape T."/>
            <person name="Ng C.H."/>
            <person name="Ang C.C."/>
            <person name="Tnah L.H."/>
            <person name="Lee C.T."/>
            <person name="Nishiyama T."/>
            <person name="Sese J."/>
            <person name="O'Brien M.J."/>
            <person name="Copetti D."/>
            <person name="Mohd Noor M.I."/>
            <person name="Ong R.C."/>
            <person name="Putra M."/>
            <person name="Sireger I.Z."/>
            <person name="Indrioko S."/>
            <person name="Kosugi Y."/>
            <person name="Izuno A."/>
            <person name="Isagi Y."/>
            <person name="Lee S.L."/>
            <person name="Shimizu K.K."/>
        </authorList>
    </citation>
    <scope>NUCLEOTIDE SEQUENCE [LARGE SCALE GENOMIC DNA]</scope>
    <source>
        <strain evidence="12">214</strain>
    </source>
</reference>
<comment type="similarity">
    <text evidence="2">Belongs to the pantothenate synthetase family.</text>
</comment>